<proteinExistence type="predicted"/>
<sequence>MNKQDRKTDRITVLAKEFTPAAMEFHKKNMSAKGYRMEGTIVPRRFQIIEDVDGAKDLFDGEEYYAVTFVKE</sequence>
<reference evidence="1" key="1">
    <citation type="submission" date="2018-05" db="EMBL/GenBank/DDBJ databases">
        <authorList>
            <person name="Lanie J.A."/>
            <person name="Ng W.-L."/>
            <person name="Kazmierczak K.M."/>
            <person name="Andrzejewski T.M."/>
            <person name="Davidsen T.M."/>
            <person name="Wayne K.J."/>
            <person name="Tettelin H."/>
            <person name="Glass J.I."/>
            <person name="Rusch D."/>
            <person name="Podicherti R."/>
            <person name="Tsui H.-C.T."/>
            <person name="Winkler M.E."/>
        </authorList>
    </citation>
    <scope>NUCLEOTIDE SEQUENCE</scope>
</reference>
<dbReference type="AlphaFoldDB" id="A0A381RCQ8"/>
<accession>A0A381RCQ8</accession>
<organism evidence="1">
    <name type="scientific">marine metagenome</name>
    <dbReference type="NCBI Taxonomy" id="408172"/>
    <lineage>
        <taxon>unclassified sequences</taxon>
        <taxon>metagenomes</taxon>
        <taxon>ecological metagenomes</taxon>
    </lineage>
</organism>
<gene>
    <name evidence="1" type="ORF">METZ01_LOCUS41582</name>
</gene>
<dbReference type="EMBL" id="UINC01001784">
    <property type="protein sequence ID" value="SUZ88728.1"/>
    <property type="molecule type" value="Genomic_DNA"/>
</dbReference>
<protein>
    <recommendedName>
        <fullName evidence="2">AMP nucleosidase</fullName>
    </recommendedName>
</protein>
<evidence type="ECO:0000313" key="1">
    <source>
        <dbReference type="EMBL" id="SUZ88728.1"/>
    </source>
</evidence>
<name>A0A381RCQ8_9ZZZZ</name>
<evidence type="ECO:0008006" key="2">
    <source>
        <dbReference type="Google" id="ProtNLM"/>
    </source>
</evidence>